<feature type="region of interest" description="Disordered" evidence="1">
    <location>
        <begin position="191"/>
        <end position="213"/>
    </location>
</feature>
<feature type="region of interest" description="Disordered" evidence="1">
    <location>
        <begin position="37"/>
        <end position="56"/>
    </location>
</feature>
<protein>
    <submittedName>
        <fullName evidence="3">Uncharacterized protein</fullName>
    </submittedName>
</protein>
<evidence type="ECO:0000313" key="2">
    <source>
        <dbReference type="EMBL" id="KAK6977836.1"/>
    </source>
</evidence>
<dbReference type="EMBL" id="JAWWNJ010000027">
    <property type="protein sequence ID" value="KAK7029121.1"/>
    <property type="molecule type" value="Genomic_DNA"/>
</dbReference>
<accession>A0AAW0BSA9</accession>
<keyword evidence="4" id="KW-1185">Reference proteome</keyword>
<feature type="compositionally biased region" description="Polar residues" evidence="1">
    <location>
        <begin position="197"/>
        <end position="213"/>
    </location>
</feature>
<gene>
    <name evidence="2" type="ORF">R3P38DRAFT_2809913</name>
    <name evidence="3" type="ORF">R3P38DRAFT_3516053</name>
</gene>
<evidence type="ECO:0000313" key="4">
    <source>
        <dbReference type="Proteomes" id="UP001362999"/>
    </source>
</evidence>
<comment type="caution">
    <text evidence="3">The sequence shown here is derived from an EMBL/GenBank/DDBJ whole genome shotgun (WGS) entry which is preliminary data.</text>
</comment>
<dbReference type="AlphaFoldDB" id="A0AAW0BSA9"/>
<evidence type="ECO:0000313" key="3">
    <source>
        <dbReference type="EMBL" id="KAK7029121.1"/>
    </source>
</evidence>
<organism evidence="3 4">
    <name type="scientific">Favolaschia claudopus</name>
    <dbReference type="NCBI Taxonomy" id="2862362"/>
    <lineage>
        <taxon>Eukaryota</taxon>
        <taxon>Fungi</taxon>
        <taxon>Dikarya</taxon>
        <taxon>Basidiomycota</taxon>
        <taxon>Agaricomycotina</taxon>
        <taxon>Agaricomycetes</taxon>
        <taxon>Agaricomycetidae</taxon>
        <taxon>Agaricales</taxon>
        <taxon>Marasmiineae</taxon>
        <taxon>Mycenaceae</taxon>
        <taxon>Favolaschia</taxon>
    </lineage>
</organism>
<proteinExistence type="predicted"/>
<reference evidence="3 4" key="1">
    <citation type="journal article" date="2024" name="J Genomics">
        <title>Draft genome sequencing and assembly of Favolaschia claudopus CIRM-BRFM 2984 isolated from oak limbs.</title>
        <authorList>
            <person name="Navarro D."/>
            <person name="Drula E."/>
            <person name="Chaduli D."/>
            <person name="Cazenave R."/>
            <person name="Ahrendt S."/>
            <person name="Wang J."/>
            <person name="Lipzen A."/>
            <person name="Daum C."/>
            <person name="Barry K."/>
            <person name="Grigoriev I.V."/>
            <person name="Favel A."/>
            <person name="Rosso M.N."/>
            <person name="Martin F."/>
        </authorList>
    </citation>
    <scope>NUCLEOTIDE SEQUENCE [LARGE SCALE GENOMIC DNA]</scope>
    <source>
        <strain evidence="3 4">CIRM-BRFM 2984</strain>
    </source>
</reference>
<name>A0AAW0BSA9_9AGAR</name>
<sequence length="213" mass="23462">MQPAHLLLGIYNRQRASRGRCRRYGVRQLQLSYLHAEGGSGRGGGSGDDDGDGGSGSEAGAGVVVVIAESQISQTRILDRVAKYSHLLTTIWGDRALDDPEFIAWVMSRATDICVKEASRITDTSRRRKFHAEAQSLRLTCKSIKIQHLQSFSVPGLLQLYERTTPHLQSLLQAIIGKKAPDSEEELSQIRVRNPDMSGNQFAPSYQLCSHAS</sequence>
<dbReference type="EMBL" id="JAWWNJ010000165">
    <property type="protein sequence ID" value="KAK6977836.1"/>
    <property type="molecule type" value="Genomic_DNA"/>
</dbReference>
<dbReference type="Proteomes" id="UP001362999">
    <property type="component" value="Unassembled WGS sequence"/>
</dbReference>
<evidence type="ECO:0000256" key="1">
    <source>
        <dbReference type="SAM" id="MobiDB-lite"/>
    </source>
</evidence>